<dbReference type="InterPro" id="IPR053142">
    <property type="entry name" value="PchR_regulatory_protein"/>
</dbReference>
<dbReference type="GO" id="GO:0003700">
    <property type="term" value="F:DNA-binding transcription factor activity"/>
    <property type="evidence" value="ECO:0007669"/>
    <property type="project" value="InterPro"/>
</dbReference>
<dbReference type="PROSITE" id="PS01124">
    <property type="entry name" value="HTH_ARAC_FAMILY_2"/>
    <property type="match status" value="1"/>
</dbReference>
<evidence type="ECO:0000259" key="4">
    <source>
        <dbReference type="PROSITE" id="PS01124"/>
    </source>
</evidence>
<dbReference type="InterPro" id="IPR020449">
    <property type="entry name" value="Tscrpt_reg_AraC-type_HTH"/>
</dbReference>
<keyword evidence="3" id="KW-0804">Transcription</keyword>
<dbReference type="PROSITE" id="PS00041">
    <property type="entry name" value="HTH_ARAC_FAMILY_1"/>
    <property type="match status" value="1"/>
</dbReference>
<feature type="domain" description="HTH araC/xylS-type" evidence="4">
    <location>
        <begin position="230"/>
        <end position="328"/>
    </location>
</feature>
<reference evidence="5 6" key="1">
    <citation type="submission" date="2021-05" db="EMBL/GenBank/DDBJ databases">
        <title>A Polyphasic approach of four new species of the genus Ohtaekwangia: Ohtaekwangia histidinii sp. nov., Ohtaekwangia cretensis sp. nov., Ohtaekwangia indiensis sp. nov., Ohtaekwangia reichenbachii sp. nov. from diverse environment.</title>
        <authorList>
            <person name="Octaviana S."/>
        </authorList>
    </citation>
    <scope>NUCLEOTIDE SEQUENCE [LARGE SCALE GENOMIC DNA]</scope>
    <source>
        <strain evidence="5 6">PWU37</strain>
    </source>
</reference>
<dbReference type="RefSeq" id="WP_254092418.1">
    <property type="nucleotide sequence ID" value="NZ_JAHESC010000037.1"/>
</dbReference>
<accession>A0AAP2GFA0</accession>
<name>A0AAP2GFA0_9BACT</name>
<dbReference type="PANTHER" id="PTHR47893:SF1">
    <property type="entry name" value="REGULATORY PROTEIN PCHR"/>
    <property type="match status" value="1"/>
</dbReference>
<evidence type="ECO:0000313" key="6">
    <source>
        <dbReference type="Proteomes" id="UP001319180"/>
    </source>
</evidence>
<evidence type="ECO:0000256" key="1">
    <source>
        <dbReference type="ARBA" id="ARBA00023015"/>
    </source>
</evidence>
<dbReference type="SMART" id="SM00342">
    <property type="entry name" value="HTH_ARAC"/>
    <property type="match status" value="1"/>
</dbReference>
<protein>
    <submittedName>
        <fullName evidence="5">AraC family transcriptional regulator</fullName>
    </submittedName>
</protein>
<dbReference type="EMBL" id="JAHESC010000037">
    <property type="protein sequence ID" value="MBT1689194.1"/>
    <property type="molecule type" value="Genomic_DNA"/>
</dbReference>
<dbReference type="PRINTS" id="PR00032">
    <property type="entry name" value="HTHARAC"/>
</dbReference>
<sequence>MNSKNREYFNSQLKVSVQGHGRALLQPLQCDEDGLTVVAAGPYGNLVFREILCEDYTLLHNTYSCREDMTVSYSVPGPFLGFHFAVRNDINYTTPGLPGGVIFRNQYNMFYLPEMESTRTFRGEQEYESFIIHFTPAYLKRWEEPFPLLSAFLDSLGSTPAQINRANMSATPEMMAIIQHILQCTYTGKIRRMFLQAKVLELLMLALQNITPEGNFVRPLRRHSDIERIEEARQYLVANLEEPCTLDELAQKVGINVFKLKVGFKQVYGTTVFALLTEERMQRAIHLLRDTDKLVVEVSEAVGYKNLPNFTSAFKRRFGFTPSAVKQGQ</sequence>
<comment type="caution">
    <text evidence="5">The sequence shown here is derived from an EMBL/GenBank/DDBJ whole genome shotgun (WGS) entry which is preliminary data.</text>
</comment>
<evidence type="ECO:0000256" key="3">
    <source>
        <dbReference type="ARBA" id="ARBA00023163"/>
    </source>
</evidence>
<dbReference type="Gene3D" id="1.10.10.60">
    <property type="entry name" value="Homeodomain-like"/>
    <property type="match status" value="2"/>
</dbReference>
<dbReference type="InterPro" id="IPR018062">
    <property type="entry name" value="HTH_AraC-typ_CS"/>
</dbReference>
<evidence type="ECO:0000313" key="5">
    <source>
        <dbReference type="EMBL" id="MBT1689194.1"/>
    </source>
</evidence>
<dbReference type="AlphaFoldDB" id="A0AAP2GFA0"/>
<proteinExistence type="predicted"/>
<organism evidence="5 6">
    <name type="scientific">Dawidia soli</name>
    <dbReference type="NCBI Taxonomy" id="2782352"/>
    <lineage>
        <taxon>Bacteria</taxon>
        <taxon>Pseudomonadati</taxon>
        <taxon>Bacteroidota</taxon>
        <taxon>Cytophagia</taxon>
        <taxon>Cytophagales</taxon>
        <taxon>Chryseotaleaceae</taxon>
        <taxon>Dawidia</taxon>
    </lineage>
</organism>
<keyword evidence="1" id="KW-0805">Transcription regulation</keyword>
<keyword evidence="2" id="KW-0238">DNA-binding</keyword>
<keyword evidence="6" id="KW-1185">Reference proteome</keyword>
<dbReference type="InterPro" id="IPR018060">
    <property type="entry name" value="HTH_AraC"/>
</dbReference>
<dbReference type="SUPFAM" id="SSF46689">
    <property type="entry name" value="Homeodomain-like"/>
    <property type="match status" value="2"/>
</dbReference>
<dbReference type="PANTHER" id="PTHR47893">
    <property type="entry name" value="REGULATORY PROTEIN PCHR"/>
    <property type="match status" value="1"/>
</dbReference>
<gene>
    <name evidence="5" type="ORF">KK078_21695</name>
</gene>
<dbReference type="Pfam" id="PF12833">
    <property type="entry name" value="HTH_18"/>
    <property type="match status" value="1"/>
</dbReference>
<dbReference type="InterPro" id="IPR009057">
    <property type="entry name" value="Homeodomain-like_sf"/>
</dbReference>
<evidence type="ECO:0000256" key="2">
    <source>
        <dbReference type="ARBA" id="ARBA00023125"/>
    </source>
</evidence>
<dbReference type="Proteomes" id="UP001319180">
    <property type="component" value="Unassembled WGS sequence"/>
</dbReference>
<dbReference type="GO" id="GO:0043565">
    <property type="term" value="F:sequence-specific DNA binding"/>
    <property type="evidence" value="ECO:0007669"/>
    <property type="project" value="InterPro"/>
</dbReference>